<dbReference type="CDD" id="cd22903">
    <property type="entry name" value="NI9M"/>
    <property type="match status" value="1"/>
</dbReference>
<dbReference type="AlphaFoldDB" id="A0A2G8SFL7"/>
<proteinExistence type="predicted"/>
<name>A0A2G8SFL7_9APHY</name>
<dbReference type="OrthoDB" id="2093409at2759"/>
<reference evidence="3 4" key="1">
    <citation type="journal article" date="2015" name="Sci. Rep.">
        <title>Chromosome-level genome map provides insights into diverse defense mechanisms in the medicinal fungus Ganoderma sinense.</title>
        <authorList>
            <person name="Zhu Y."/>
            <person name="Xu J."/>
            <person name="Sun C."/>
            <person name="Zhou S."/>
            <person name="Xu H."/>
            <person name="Nelson D.R."/>
            <person name="Qian J."/>
            <person name="Song J."/>
            <person name="Luo H."/>
            <person name="Xiang L."/>
            <person name="Li Y."/>
            <person name="Xu Z."/>
            <person name="Ji A."/>
            <person name="Wang L."/>
            <person name="Lu S."/>
            <person name="Hayward A."/>
            <person name="Sun W."/>
            <person name="Li X."/>
            <person name="Schwartz D.C."/>
            <person name="Wang Y."/>
            <person name="Chen S."/>
        </authorList>
    </citation>
    <scope>NUCLEOTIDE SEQUENCE [LARGE SCALE GENOMIC DNA]</scope>
    <source>
        <strain evidence="3 4">ZZ0214-1</strain>
    </source>
</reference>
<comment type="caution">
    <text evidence="3">The sequence shown here is derived from an EMBL/GenBank/DDBJ whole genome shotgun (WGS) entry which is preliminary data.</text>
</comment>
<evidence type="ECO:0000313" key="3">
    <source>
        <dbReference type="EMBL" id="PIL32543.1"/>
    </source>
</evidence>
<evidence type="ECO:0000256" key="1">
    <source>
        <dbReference type="SAM" id="MobiDB-lite"/>
    </source>
</evidence>
<keyword evidence="2" id="KW-0812">Transmembrane</keyword>
<protein>
    <submittedName>
        <fullName evidence="3">Uncharacterized protein</fullName>
    </submittedName>
</protein>
<evidence type="ECO:0000313" key="4">
    <source>
        <dbReference type="Proteomes" id="UP000230002"/>
    </source>
</evidence>
<keyword evidence="2" id="KW-1133">Transmembrane helix</keyword>
<dbReference type="EMBL" id="AYKW01000010">
    <property type="protein sequence ID" value="PIL32543.1"/>
    <property type="molecule type" value="Genomic_DNA"/>
</dbReference>
<keyword evidence="4" id="KW-1185">Reference proteome</keyword>
<gene>
    <name evidence="3" type="ORF">GSI_05246</name>
</gene>
<dbReference type="InterPro" id="IPR039961">
    <property type="entry name" value="Nuo9.5"/>
</dbReference>
<keyword evidence="2" id="KW-0472">Membrane</keyword>
<feature type="transmembrane region" description="Helical" evidence="2">
    <location>
        <begin position="21"/>
        <end position="42"/>
    </location>
</feature>
<evidence type="ECO:0000256" key="2">
    <source>
        <dbReference type="SAM" id="Phobius"/>
    </source>
</evidence>
<dbReference type="STRING" id="1077348.A0A2G8SFL7"/>
<feature type="region of interest" description="Disordered" evidence="1">
    <location>
        <begin position="49"/>
        <end position="74"/>
    </location>
</feature>
<feature type="compositionally biased region" description="Pro residues" evidence="1">
    <location>
        <begin position="52"/>
        <end position="62"/>
    </location>
</feature>
<sequence length="74" mass="8356">MSASLTRTYRYLQRQAHEQPVIFFSVVIGLIGPAMVVTVPSIRKSLGWKPSEPIPTSYPVPNRPRRPVSGYEDE</sequence>
<dbReference type="PANTHER" id="PTHR38488:SF1">
    <property type="entry name" value="OXIDOREDUCTASE 9.5 KDA SUBUNIT, PUTATIVE (AFU_ORTHOLOGUE AFUA_5G08980)-RELATED"/>
    <property type="match status" value="1"/>
</dbReference>
<organism evidence="3 4">
    <name type="scientific">Ganoderma sinense ZZ0214-1</name>
    <dbReference type="NCBI Taxonomy" id="1077348"/>
    <lineage>
        <taxon>Eukaryota</taxon>
        <taxon>Fungi</taxon>
        <taxon>Dikarya</taxon>
        <taxon>Basidiomycota</taxon>
        <taxon>Agaricomycotina</taxon>
        <taxon>Agaricomycetes</taxon>
        <taxon>Polyporales</taxon>
        <taxon>Polyporaceae</taxon>
        <taxon>Ganoderma</taxon>
    </lineage>
</organism>
<dbReference type="PANTHER" id="PTHR38488">
    <property type="entry name" value="OXIDOREDUCTASE 9.5 KDA SUBUNIT, PUTATIVE (AFU_ORTHOLOGUE AFUA_5G08980)-RELATED"/>
    <property type="match status" value="1"/>
</dbReference>
<accession>A0A2G8SFL7</accession>
<dbReference type="Proteomes" id="UP000230002">
    <property type="component" value="Unassembled WGS sequence"/>
</dbReference>